<dbReference type="CDD" id="cd13249">
    <property type="entry name" value="PH_rhotekin2"/>
    <property type="match status" value="1"/>
</dbReference>
<dbReference type="SUPFAM" id="SSF50729">
    <property type="entry name" value="PH domain-like"/>
    <property type="match status" value="1"/>
</dbReference>
<reference evidence="5" key="1">
    <citation type="submission" date="2022-02" db="EMBL/GenBank/DDBJ databases">
        <title>Atlantic sturgeon de novo genome assembly.</title>
        <authorList>
            <person name="Stock M."/>
            <person name="Klopp C."/>
            <person name="Guiguen Y."/>
            <person name="Cabau C."/>
            <person name="Parinello H."/>
            <person name="Santidrian Yebra-Pimentel E."/>
            <person name="Kuhl H."/>
            <person name="Dirks R.P."/>
            <person name="Guessner J."/>
            <person name="Wuertz S."/>
            <person name="Du K."/>
            <person name="Schartl M."/>
        </authorList>
    </citation>
    <scope>NUCLEOTIDE SEQUENCE</scope>
    <source>
        <strain evidence="5">STURGEONOMICS-FGT-2020</strain>
        <tissue evidence="5">Whole blood</tissue>
    </source>
</reference>
<feature type="domain" description="REM-1" evidence="4">
    <location>
        <begin position="33"/>
        <end position="109"/>
    </location>
</feature>
<evidence type="ECO:0000313" key="5">
    <source>
        <dbReference type="EMBL" id="KAK1164622.1"/>
    </source>
</evidence>
<dbReference type="InterPro" id="IPR011072">
    <property type="entry name" value="HR1_rho-bd"/>
</dbReference>
<dbReference type="EMBL" id="JAGXEW010000013">
    <property type="protein sequence ID" value="KAK1164622.1"/>
    <property type="molecule type" value="Genomic_DNA"/>
</dbReference>
<protein>
    <submittedName>
        <fullName evidence="5">Rhotekin-2-like</fullName>
    </submittedName>
</protein>
<evidence type="ECO:0000259" key="3">
    <source>
        <dbReference type="PROSITE" id="PS50003"/>
    </source>
</evidence>
<dbReference type="InterPro" id="IPR011993">
    <property type="entry name" value="PH-like_dom_sf"/>
</dbReference>
<dbReference type="PROSITE" id="PS50003">
    <property type="entry name" value="PH_DOMAIN"/>
    <property type="match status" value="1"/>
</dbReference>
<dbReference type="PANTHER" id="PTHR21538:SF21">
    <property type="entry name" value="RHOTEKIN-2"/>
    <property type="match status" value="1"/>
</dbReference>
<dbReference type="GO" id="GO:0007165">
    <property type="term" value="P:signal transduction"/>
    <property type="evidence" value="ECO:0007669"/>
    <property type="project" value="InterPro"/>
</dbReference>
<dbReference type="InterPro" id="IPR001849">
    <property type="entry name" value="PH_domain"/>
</dbReference>
<keyword evidence="1" id="KW-0175">Coiled coil</keyword>
<accession>A0AAD8D6M4</accession>
<dbReference type="Gene3D" id="2.30.29.30">
    <property type="entry name" value="Pleckstrin-homology domain (PH domain)/Phosphotyrosine-binding domain (PTB)"/>
    <property type="match status" value="1"/>
</dbReference>
<gene>
    <name evidence="5" type="primary">RTKN2</name>
    <name evidence="5" type="ORF">AOXY_G14981</name>
</gene>
<evidence type="ECO:0000256" key="2">
    <source>
        <dbReference type="SAM" id="MobiDB-lite"/>
    </source>
</evidence>
<dbReference type="PANTHER" id="PTHR21538">
    <property type="entry name" value="ANILLIN/RHOTEKIN RTKN"/>
    <property type="match status" value="1"/>
</dbReference>
<comment type="caution">
    <text evidence="5">The sequence shown here is derived from an EMBL/GenBank/DDBJ whole genome shotgun (WGS) entry which is preliminary data.</text>
</comment>
<keyword evidence="6" id="KW-1185">Reference proteome</keyword>
<dbReference type="PROSITE" id="PS51860">
    <property type="entry name" value="REM_1"/>
    <property type="match status" value="1"/>
</dbReference>
<evidence type="ECO:0000256" key="1">
    <source>
        <dbReference type="PROSITE-ProRule" id="PRU01207"/>
    </source>
</evidence>
<sequence>MAKKQHPRDFQNFKRNERSRATVSGCSSLGMEIKRKKIRESTYFLEQEDCNIQEKIDFEIRMRDGAHKLLAASTQRDQVLNASKNLMTCNTRIMAYMTELQKKKEEQIMKRMARRSSDVGAKERTACKGKVALSDLRIPLMWKDSDHFSNKGRSRRVAVFCLMKLGSEVFDTEMVVVDKAVTDICFGNLTVFNEAGPGFELQLQVYSCCLEEEPSIGSTPKKLAKKLGTSLGKSTGKRVCQLLDGNDPESFLQSNPLAAGAKYNLLAHTTLTLPLADGSFQSQTLTITENEDSSFWLPLYGNICCRLVAQPVCMTQDSMSGFLNQQQAIGGVPSCSRLYCVLRGGSMFCYYTDTPEEIEAKVQPAIVIPVNKETRIRAVDKNPQKRTNSFTVINRIDGEAVTNVFTADCREELQKWMEAFWQHFYDLSQWKHCCKELMKIEIMSPKRPSLFLTKQATSVYHDISIDSPIKPEDLTNIIHNKIEETGGRFLVGQEDTPLGPHWGALFEGTHNMVVQKNVVSPSQSCENLSPNNYAIKKRRAPPPPPDRLPYKPGGSGNNQADKENSRNNPMAPMRASSLESKFSSIIQQLQRPTVPPRKNLTCNKASSSEDQMPEPLHRPVPAPRQRLKSFKDKLNPKSWRQPQD</sequence>
<dbReference type="Proteomes" id="UP001230051">
    <property type="component" value="Unassembled WGS sequence"/>
</dbReference>
<dbReference type="SMART" id="SM00233">
    <property type="entry name" value="PH"/>
    <property type="match status" value="1"/>
</dbReference>
<proteinExistence type="predicted"/>
<dbReference type="AlphaFoldDB" id="A0AAD8D6M4"/>
<feature type="compositionally biased region" description="Polar residues" evidence="2">
    <location>
        <begin position="521"/>
        <end position="532"/>
    </location>
</feature>
<dbReference type="InterPro" id="IPR012966">
    <property type="entry name" value="AHD"/>
</dbReference>
<feature type="domain" description="PH" evidence="3">
    <location>
        <begin position="316"/>
        <end position="425"/>
    </location>
</feature>
<organism evidence="5 6">
    <name type="scientific">Acipenser oxyrinchus oxyrinchus</name>
    <dbReference type="NCBI Taxonomy" id="40147"/>
    <lineage>
        <taxon>Eukaryota</taxon>
        <taxon>Metazoa</taxon>
        <taxon>Chordata</taxon>
        <taxon>Craniata</taxon>
        <taxon>Vertebrata</taxon>
        <taxon>Euteleostomi</taxon>
        <taxon>Actinopterygii</taxon>
        <taxon>Chondrostei</taxon>
        <taxon>Acipenseriformes</taxon>
        <taxon>Acipenseridae</taxon>
        <taxon>Acipenser</taxon>
    </lineage>
</organism>
<dbReference type="GO" id="GO:0030097">
    <property type="term" value="P:hemopoiesis"/>
    <property type="evidence" value="ECO:0007669"/>
    <property type="project" value="TreeGrafter"/>
</dbReference>
<evidence type="ECO:0000259" key="4">
    <source>
        <dbReference type="PROSITE" id="PS51860"/>
    </source>
</evidence>
<name>A0AAD8D6M4_ACIOX</name>
<dbReference type="InterPro" id="IPR051364">
    <property type="entry name" value="Cytokinesis/Rho-signaling"/>
</dbReference>
<dbReference type="SMART" id="SM00742">
    <property type="entry name" value="Hr1"/>
    <property type="match status" value="1"/>
</dbReference>
<dbReference type="GO" id="GO:0008284">
    <property type="term" value="P:positive regulation of cell population proliferation"/>
    <property type="evidence" value="ECO:0007669"/>
    <property type="project" value="TreeGrafter"/>
</dbReference>
<feature type="region of interest" description="Disordered" evidence="2">
    <location>
        <begin position="521"/>
        <end position="576"/>
    </location>
</feature>
<feature type="region of interest" description="Disordered" evidence="2">
    <location>
        <begin position="588"/>
        <end position="644"/>
    </location>
</feature>
<evidence type="ECO:0000313" key="6">
    <source>
        <dbReference type="Proteomes" id="UP001230051"/>
    </source>
</evidence>
<dbReference type="Pfam" id="PF08174">
    <property type="entry name" value="Anillin"/>
    <property type="match status" value="1"/>
</dbReference>
<dbReference type="Pfam" id="PF00169">
    <property type="entry name" value="PH"/>
    <property type="match status" value="1"/>
</dbReference>
<feature type="compositionally biased region" description="Polar residues" evidence="2">
    <location>
        <begin position="600"/>
        <end position="610"/>
    </location>
</feature>